<dbReference type="Proteomes" id="UP000032874">
    <property type="component" value="Unassembled WGS sequence"/>
</dbReference>
<accession>A0A093RLA0</accession>
<organism evidence="4 5">
    <name type="scientific">Pectobacterium betavasculorum</name>
    <dbReference type="NCBI Taxonomy" id="55207"/>
    <lineage>
        <taxon>Bacteria</taxon>
        <taxon>Pseudomonadati</taxon>
        <taxon>Pseudomonadota</taxon>
        <taxon>Gammaproteobacteria</taxon>
        <taxon>Enterobacterales</taxon>
        <taxon>Pectobacteriaceae</taxon>
        <taxon>Pectobacterium</taxon>
    </lineage>
</organism>
<evidence type="ECO:0000313" key="5">
    <source>
        <dbReference type="Proteomes" id="UP000032874"/>
    </source>
</evidence>
<dbReference type="AlphaFoldDB" id="A0A093RLA0"/>
<comment type="caution">
    <text evidence="4">The sequence shown here is derived from an EMBL/GenBank/DDBJ whole genome shotgun (WGS) entry which is preliminary data.</text>
</comment>
<dbReference type="SUPFAM" id="SSF56563">
    <property type="entry name" value="Major capsid protein gp5"/>
    <property type="match status" value="1"/>
</dbReference>
<dbReference type="Gene3D" id="3.30.2400.10">
    <property type="entry name" value="Major capsid protein gp5"/>
    <property type="match status" value="1"/>
</dbReference>
<protein>
    <submittedName>
        <fullName evidence="4">Capsid protein</fullName>
    </submittedName>
</protein>
<feature type="domain" description="Phage capsid-like C-terminal" evidence="3">
    <location>
        <begin position="106"/>
        <end position="386"/>
    </location>
</feature>
<dbReference type="InterPro" id="IPR054612">
    <property type="entry name" value="Phage_capsid-like_C"/>
</dbReference>
<dbReference type="EMBL" id="JQHM01000008">
    <property type="protein sequence ID" value="KFX03550.1"/>
    <property type="molecule type" value="Genomic_DNA"/>
</dbReference>
<sequence>MKKLLELRQKKTDLTTQMRSLLTKSEEEKRSLTEEEAKQFDAIKAQVESLNTEIQRFEDLAAAEREDAKNNPEDKSTRSKVTNDELRHYILTGETRTLSTAVGADGGYTVIPELDKDVMRQLQDDSVMRSIATVRTTKTNEYKKLVSVGGATVNRGTEGEARTQTSTPKLEEVSIKVNPVYAYPKTTQEILDFSEVDILGWLTSEIADTFTATEEDDFVNGDGTKKSTGFLSYPRAATSDKTRPFGTLEKMEAAAVTSDGLIDLLYKLKAKYRKNAVWVMNSNTAATLQKLKNGNGDYIWRDRLVANSPDTLLGRPVHYLETLPNAEAGEAFLAVGDFKRGYFIVDHTTGARTRPDNITEPGFYKVHTDKYLGGGVVDSNAIKILELADA</sequence>
<comment type="subcellular location">
    <subcellularLocation>
        <location evidence="1">Virion</location>
    </subcellularLocation>
</comment>
<reference evidence="4 5" key="1">
    <citation type="submission" date="2014-08" db="EMBL/GenBank/DDBJ databases">
        <title>Genome sequences of NCPPB Pectobacterium isolates.</title>
        <authorList>
            <person name="Glover R.H."/>
            <person name="Sapp M."/>
            <person name="Elphinstone J."/>
        </authorList>
    </citation>
    <scope>NUCLEOTIDE SEQUENCE [LARGE SCALE GENOMIC DNA]</scope>
    <source>
        <strain evidence="4 5">NCPPB 2795</strain>
    </source>
</reference>
<evidence type="ECO:0000259" key="3">
    <source>
        <dbReference type="Pfam" id="PF05065"/>
    </source>
</evidence>
<dbReference type="Gene3D" id="3.30.2320.10">
    <property type="entry name" value="hypothetical protein PF0899 domain"/>
    <property type="match status" value="1"/>
</dbReference>
<dbReference type="NCBIfam" id="TIGR01554">
    <property type="entry name" value="major_cap_HK97"/>
    <property type="match status" value="1"/>
</dbReference>
<proteinExistence type="predicted"/>
<evidence type="ECO:0000256" key="2">
    <source>
        <dbReference type="SAM" id="MobiDB-lite"/>
    </source>
</evidence>
<evidence type="ECO:0000256" key="1">
    <source>
        <dbReference type="ARBA" id="ARBA00004328"/>
    </source>
</evidence>
<feature type="compositionally biased region" description="Basic and acidic residues" evidence="2">
    <location>
        <begin position="24"/>
        <end position="37"/>
    </location>
</feature>
<gene>
    <name evidence="4" type="ORF">KP22_15865</name>
</gene>
<feature type="region of interest" description="Disordered" evidence="2">
    <location>
        <begin position="15"/>
        <end position="37"/>
    </location>
</feature>
<dbReference type="InterPro" id="IPR024455">
    <property type="entry name" value="Phage_capsid"/>
</dbReference>
<evidence type="ECO:0000313" key="4">
    <source>
        <dbReference type="EMBL" id="KFX03550.1"/>
    </source>
</evidence>
<dbReference type="STRING" id="55207.KP22_15865"/>
<dbReference type="RefSeq" id="WP_039325127.1">
    <property type="nucleotide sequence ID" value="NZ_JQHM01000008.1"/>
</dbReference>
<dbReference type="Pfam" id="PF05065">
    <property type="entry name" value="Phage_capsid"/>
    <property type="match status" value="1"/>
</dbReference>
<name>A0A093RLA0_9GAMM</name>
<dbReference type="eggNOG" id="COG4653">
    <property type="taxonomic scope" value="Bacteria"/>
</dbReference>
<feature type="region of interest" description="Disordered" evidence="2">
    <location>
        <begin position="63"/>
        <end position="82"/>
    </location>
</feature>